<keyword evidence="1" id="KW-0472">Membrane</keyword>
<reference evidence="2 3" key="1">
    <citation type="submission" date="2020-07" db="EMBL/GenBank/DDBJ databases">
        <authorList>
            <person name="Criscuolo A."/>
        </authorList>
    </citation>
    <scope>NUCLEOTIDE SEQUENCE [LARGE SCALE GENOMIC DNA]</scope>
    <source>
        <strain evidence="3">CIP 111030</strain>
    </source>
</reference>
<feature type="transmembrane region" description="Helical" evidence="1">
    <location>
        <begin position="41"/>
        <end position="62"/>
    </location>
</feature>
<protein>
    <recommendedName>
        <fullName evidence="4">YtpI-like protein</fullName>
    </recommendedName>
</protein>
<gene>
    <name evidence="2" type="ORF">JEOSCH030_01428</name>
</gene>
<sequence>MDIGLKILISSIVTLLILSFLIFLVYKVLQVRTRRDVRKAYYNAMSRFWFGIFMVIFGLNSIIQFHTVVAYIIGGIFIIFGGFNAWHFNKARKYFKGNLPIEDKAWEEFEKKKQREKKQR</sequence>
<dbReference type="Pfam" id="PF14007">
    <property type="entry name" value="YtpI"/>
    <property type="match status" value="1"/>
</dbReference>
<dbReference type="Proteomes" id="UP000521032">
    <property type="component" value="Unassembled WGS sequence"/>
</dbReference>
<evidence type="ECO:0000313" key="3">
    <source>
        <dbReference type="Proteomes" id="UP000521032"/>
    </source>
</evidence>
<keyword evidence="1" id="KW-1133">Transmembrane helix</keyword>
<feature type="transmembrane region" description="Helical" evidence="1">
    <location>
        <begin position="68"/>
        <end position="86"/>
    </location>
</feature>
<name>A0A6V7RJQ7_9BACL</name>
<dbReference type="EMBL" id="CAJEWE010000010">
    <property type="protein sequence ID" value="CAD2077975.1"/>
    <property type="molecule type" value="Genomic_DNA"/>
</dbReference>
<keyword evidence="3" id="KW-1185">Reference proteome</keyword>
<evidence type="ECO:0000313" key="2">
    <source>
        <dbReference type="EMBL" id="CAD2077975.1"/>
    </source>
</evidence>
<dbReference type="RefSeq" id="WP_186088187.1">
    <property type="nucleotide sequence ID" value="NZ_BMDB01000001.1"/>
</dbReference>
<organism evidence="2 3">
    <name type="scientific">Phocicoccus schoeneichii</name>
    <dbReference type="NCBI Taxonomy" id="1812261"/>
    <lineage>
        <taxon>Bacteria</taxon>
        <taxon>Bacillati</taxon>
        <taxon>Bacillota</taxon>
        <taxon>Bacilli</taxon>
        <taxon>Bacillales</taxon>
        <taxon>Salinicoccaceae</taxon>
        <taxon>Phocicoccus</taxon>
    </lineage>
</organism>
<dbReference type="AlphaFoldDB" id="A0A6V7RJQ7"/>
<comment type="caution">
    <text evidence="2">The sequence shown here is derived from an EMBL/GenBank/DDBJ whole genome shotgun (WGS) entry which is preliminary data.</text>
</comment>
<dbReference type="InterPro" id="IPR025618">
    <property type="entry name" value="YtpI"/>
</dbReference>
<keyword evidence="1" id="KW-0812">Transmembrane</keyword>
<accession>A0A6V7RJQ7</accession>
<evidence type="ECO:0008006" key="4">
    <source>
        <dbReference type="Google" id="ProtNLM"/>
    </source>
</evidence>
<evidence type="ECO:0000256" key="1">
    <source>
        <dbReference type="SAM" id="Phobius"/>
    </source>
</evidence>
<proteinExistence type="predicted"/>
<feature type="transmembrane region" description="Helical" evidence="1">
    <location>
        <begin position="6"/>
        <end position="29"/>
    </location>
</feature>